<feature type="region of interest" description="Disordered" evidence="1">
    <location>
        <begin position="158"/>
        <end position="246"/>
    </location>
</feature>
<feature type="region of interest" description="Disordered" evidence="1">
    <location>
        <begin position="1"/>
        <end position="27"/>
    </location>
</feature>
<feature type="compositionally biased region" description="Acidic residues" evidence="1">
    <location>
        <begin position="236"/>
        <end position="246"/>
    </location>
</feature>
<reference evidence="3" key="1">
    <citation type="submission" date="2021-04" db="EMBL/GenBank/DDBJ databases">
        <title>Genomic sequence of Actinosynnema pretiosum subsp. pretiosum ATCC 31280 (C-14919).</title>
        <authorList>
            <person name="Bai L."/>
            <person name="Wang X."/>
            <person name="Xiao Y."/>
        </authorList>
    </citation>
    <scope>NUCLEOTIDE SEQUENCE</scope>
    <source>
        <strain evidence="3">ATCC 31280</strain>
    </source>
</reference>
<evidence type="ECO:0000313" key="3">
    <source>
        <dbReference type="EMBL" id="QUF03314.1"/>
    </source>
</evidence>
<feature type="compositionally biased region" description="Basic and acidic residues" evidence="1">
    <location>
        <begin position="176"/>
        <end position="185"/>
    </location>
</feature>
<dbReference type="EMBL" id="CP073249">
    <property type="protein sequence ID" value="QUF03314.1"/>
    <property type="molecule type" value="Genomic_DNA"/>
</dbReference>
<gene>
    <name evidence="3" type="ORF">KCV87_28500</name>
</gene>
<evidence type="ECO:0000256" key="1">
    <source>
        <dbReference type="SAM" id="MobiDB-lite"/>
    </source>
</evidence>
<organism evidence="3 4">
    <name type="scientific">Actinosynnema pretiosum subsp. pretiosum</name>
    <dbReference type="NCBI Taxonomy" id="103721"/>
    <lineage>
        <taxon>Bacteria</taxon>
        <taxon>Bacillati</taxon>
        <taxon>Actinomycetota</taxon>
        <taxon>Actinomycetes</taxon>
        <taxon>Pseudonocardiales</taxon>
        <taxon>Pseudonocardiaceae</taxon>
        <taxon>Actinosynnema</taxon>
    </lineage>
</organism>
<dbReference type="Pfam" id="PF13699">
    <property type="entry name" value="eCIS_core"/>
    <property type="match status" value="1"/>
</dbReference>
<dbReference type="AlphaFoldDB" id="A0AA45L4J8"/>
<proteinExistence type="predicted"/>
<protein>
    <submittedName>
        <fullName evidence="3">DUF4157 domain-containing protein</fullName>
    </submittedName>
</protein>
<name>A0AA45L4J8_9PSEU</name>
<dbReference type="InterPro" id="IPR025295">
    <property type="entry name" value="eCIS_core_dom"/>
</dbReference>
<feature type="domain" description="eCIS core" evidence="2">
    <location>
        <begin position="84"/>
        <end position="161"/>
    </location>
</feature>
<sequence length="246" mass="25428">MRGHEHDHEQDGRARPPGERAEREDHALLGRAVAAGRPEVLGAGGVLGLQRAVGNAGVASALEESAEPAESPVHEVVGSGRGAPLDAGVRADMEGRFGTSFADVRVHTDDAAHSSARSVNAQAYTVGSNIVFQSGGYDPGSAAGRHVLAHELTHVVQQRNGPVDGSDVGGGVRLSDPSDRFEREASANADRLMAQPAGQPAVQRVEEEAPAEDVAEEPVAQTYVPGAASAQRSAEEGEGEEGEGEE</sequence>
<accession>A0AA45L4J8</accession>
<evidence type="ECO:0000259" key="2">
    <source>
        <dbReference type="Pfam" id="PF13699"/>
    </source>
</evidence>
<evidence type="ECO:0000313" key="4">
    <source>
        <dbReference type="Proteomes" id="UP000677152"/>
    </source>
</evidence>
<dbReference type="Proteomes" id="UP000677152">
    <property type="component" value="Chromosome"/>
</dbReference>